<dbReference type="InterPro" id="IPR001872">
    <property type="entry name" value="Peptidase_A8"/>
</dbReference>
<evidence type="ECO:0000256" key="6">
    <source>
        <dbReference type="ARBA" id="ARBA00022801"/>
    </source>
</evidence>
<comment type="pathway">
    <text evidence="9">Protein modification; lipoprotein biosynthesis (signal peptide cleavage).</text>
</comment>
<keyword evidence="4 9" id="KW-0812">Transmembrane</keyword>
<keyword evidence="5 9" id="KW-0064">Aspartyl protease</keyword>
<evidence type="ECO:0000256" key="5">
    <source>
        <dbReference type="ARBA" id="ARBA00022750"/>
    </source>
</evidence>
<evidence type="ECO:0000256" key="10">
    <source>
        <dbReference type="RuleBase" id="RU000594"/>
    </source>
</evidence>
<keyword evidence="8 9" id="KW-0472">Membrane</keyword>
<dbReference type="GO" id="GO:0006508">
    <property type="term" value="P:proteolysis"/>
    <property type="evidence" value="ECO:0007669"/>
    <property type="project" value="UniProtKB-KW"/>
</dbReference>
<comment type="subcellular location">
    <subcellularLocation>
        <location evidence="9">Cell inner membrane</location>
        <topology evidence="9">Multi-pass membrane protein</topology>
    </subcellularLocation>
</comment>
<dbReference type="HAMAP" id="MF_00161">
    <property type="entry name" value="LspA"/>
    <property type="match status" value="1"/>
</dbReference>
<dbReference type="Proteomes" id="UP000000845">
    <property type="component" value="Chromosome"/>
</dbReference>
<dbReference type="HOGENOM" id="CLU_083252_3_3_0"/>
<evidence type="ECO:0000256" key="11">
    <source>
        <dbReference type="RuleBase" id="RU004181"/>
    </source>
</evidence>
<keyword evidence="6 9" id="KW-0378">Hydrolase</keyword>
<dbReference type="eggNOG" id="COG0597">
    <property type="taxonomic scope" value="Bacteria"/>
</dbReference>
<name>D1AGQ0_SEBTE</name>
<evidence type="ECO:0000256" key="9">
    <source>
        <dbReference type="HAMAP-Rule" id="MF_00161"/>
    </source>
</evidence>
<keyword evidence="13" id="KW-1185">Reference proteome</keyword>
<comment type="similarity">
    <text evidence="1 9 11">Belongs to the peptidase A8 family.</text>
</comment>
<sequence length="166" mass="18766">MCKSSAQLGSDFLLYIIIIVILTAIDQITKIYMRSAAGGVEAFSIPVIGDFFHLTYVENHGGIFGIFQGKISVFTILSIVVIAYLIYSERKNIKNYTKWTKIGIAFITSGAIGNMTDRIMRGYVIDMLDFRGIWHFVFNFADVFINVGVGIIILDYLVKKMKSRRE</sequence>
<comment type="catalytic activity">
    <reaction evidence="9 10">
        <text>Release of signal peptides from bacterial membrane prolipoproteins. Hydrolyzes -Xaa-Yaa-Zaa-|-(S,diacylglyceryl)Cys-, in which Xaa is hydrophobic (preferably Leu), and Yaa (Ala or Ser) and Zaa (Gly or Ala) have small, neutral side chains.</text>
        <dbReference type="EC" id="3.4.23.36"/>
    </reaction>
</comment>
<proteinExistence type="inferred from homology"/>
<keyword evidence="7 9" id="KW-1133">Transmembrane helix</keyword>
<reference evidence="12 13" key="2">
    <citation type="journal article" date="2010" name="Stand. Genomic Sci.">
        <title>Complete genome sequence of Sebaldella termitidis type strain (NCTC 11300).</title>
        <authorList>
            <person name="Harmon-Smith M."/>
            <person name="Celia L."/>
            <person name="Chertkov O."/>
            <person name="Lapidus A."/>
            <person name="Copeland A."/>
            <person name="Glavina Del Rio T."/>
            <person name="Nolan M."/>
            <person name="Lucas S."/>
            <person name="Tice H."/>
            <person name="Cheng J.F."/>
            <person name="Han C."/>
            <person name="Detter J.C."/>
            <person name="Bruce D."/>
            <person name="Goodwin L."/>
            <person name="Pitluck S."/>
            <person name="Pati A."/>
            <person name="Liolios K."/>
            <person name="Ivanova N."/>
            <person name="Mavromatis K."/>
            <person name="Mikhailova N."/>
            <person name="Chen A."/>
            <person name="Palaniappan K."/>
            <person name="Land M."/>
            <person name="Hauser L."/>
            <person name="Chang Y.J."/>
            <person name="Jeffries C.D."/>
            <person name="Brettin T."/>
            <person name="Goker M."/>
            <person name="Beck B."/>
            <person name="Bristow J."/>
            <person name="Eisen J.A."/>
            <person name="Markowitz V."/>
            <person name="Hugenholtz P."/>
            <person name="Kyrpides N.C."/>
            <person name="Klenk H.P."/>
            <person name="Chen F."/>
        </authorList>
    </citation>
    <scope>NUCLEOTIDE SEQUENCE [LARGE SCALE GENOMIC DNA]</scope>
    <source>
        <strain evidence="13">ATCC 33386 / NCTC 11300</strain>
    </source>
</reference>
<dbReference type="GO" id="GO:0005886">
    <property type="term" value="C:plasma membrane"/>
    <property type="evidence" value="ECO:0007669"/>
    <property type="project" value="UniProtKB-SubCell"/>
</dbReference>
<dbReference type="PROSITE" id="PS00855">
    <property type="entry name" value="SPASE_II"/>
    <property type="match status" value="1"/>
</dbReference>
<dbReference type="UniPathway" id="UPA00665"/>
<dbReference type="PANTHER" id="PTHR33695:SF1">
    <property type="entry name" value="LIPOPROTEIN SIGNAL PEPTIDASE"/>
    <property type="match status" value="1"/>
</dbReference>
<dbReference type="STRING" id="526218.Sterm_3937"/>
<feature type="transmembrane region" description="Helical" evidence="9">
    <location>
        <begin position="62"/>
        <end position="87"/>
    </location>
</feature>
<feature type="transmembrane region" description="Helical" evidence="9">
    <location>
        <begin position="136"/>
        <end position="158"/>
    </location>
</feature>
<evidence type="ECO:0000256" key="1">
    <source>
        <dbReference type="ARBA" id="ARBA00006139"/>
    </source>
</evidence>
<keyword evidence="3 9" id="KW-0645">Protease</keyword>
<feature type="active site" evidence="9">
    <location>
        <position position="126"/>
    </location>
</feature>
<dbReference type="AlphaFoldDB" id="D1AGQ0"/>
<dbReference type="EMBL" id="CP001739">
    <property type="protein sequence ID" value="ACZ10770.1"/>
    <property type="molecule type" value="Genomic_DNA"/>
</dbReference>
<evidence type="ECO:0000256" key="8">
    <source>
        <dbReference type="ARBA" id="ARBA00023136"/>
    </source>
</evidence>
<dbReference type="PANTHER" id="PTHR33695">
    <property type="entry name" value="LIPOPROTEIN SIGNAL PEPTIDASE"/>
    <property type="match status" value="1"/>
</dbReference>
<keyword evidence="2 9" id="KW-1003">Cell membrane</keyword>
<dbReference type="PRINTS" id="PR00781">
    <property type="entry name" value="LIPOSIGPTASE"/>
</dbReference>
<evidence type="ECO:0000256" key="4">
    <source>
        <dbReference type="ARBA" id="ARBA00022692"/>
    </source>
</evidence>
<dbReference type="KEGG" id="str:Sterm_3937"/>
<dbReference type="GO" id="GO:0004190">
    <property type="term" value="F:aspartic-type endopeptidase activity"/>
    <property type="evidence" value="ECO:0007669"/>
    <property type="project" value="UniProtKB-UniRule"/>
</dbReference>
<feature type="transmembrane region" description="Helical" evidence="9">
    <location>
        <begin position="12"/>
        <end position="29"/>
    </location>
</feature>
<evidence type="ECO:0000256" key="7">
    <source>
        <dbReference type="ARBA" id="ARBA00022989"/>
    </source>
</evidence>
<dbReference type="RefSeq" id="WP_012863345.1">
    <property type="nucleotide sequence ID" value="NC_013517.1"/>
</dbReference>
<reference evidence="13" key="1">
    <citation type="submission" date="2009-09" db="EMBL/GenBank/DDBJ databases">
        <title>The complete chromosome of Sebaldella termitidis ATCC 33386.</title>
        <authorList>
            <consortium name="US DOE Joint Genome Institute (JGI-PGF)"/>
            <person name="Lucas S."/>
            <person name="Copeland A."/>
            <person name="Lapidus A."/>
            <person name="Glavina del Rio T."/>
            <person name="Dalin E."/>
            <person name="Tice H."/>
            <person name="Bruce D."/>
            <person name="Goodwin L."/>
            <person name="Pitluck S."/>
            <person name="Kyrpides N."/>
            <person name="Mavromatis K."/>
            <person name="Ivanova N."/>
            <person name="Mikhailova N."/>
            <person name="Sims D."/>
            <person name="Meincke L."/>
            <person name="Brettin T."/>
            <person name="Detter J.C."/>
            <person name="Han C."/>
            <person name="Larimer F."/>
            <person name="Land M."/>
            <person name="Hauser L."/>
            <person name="Markowitz V."/>
            <person name="Cheng J.F."/>
            <person name="Hugenholtz P."/>
            <person name="Woyke T."/>
            <person name="Wu D."/>
            <person name="Eisen J.A."/>
        </authorList>
    </citation>
    <scope>NUCLEOTIDE SEQUENCE [LARGE SCALE GENOMIC DNA]</scope>
    <source>
        <strain evidence="13">ATCC 33386 / NCTC 11300</strain>
    </source>
</reference>
<dbReference type="EC" id="3.4.23.36" evidence="9"/>
<comment type="function">
    <text evidence="9 10">This protein specifically catalyzes the removal of signal peptides from prolipoproteins.</text>
</comment>
<keyword evidence="9" id="KW-0997">Cell inner membrane</keyword>
<evidence type="ECO:0000313" key="13">
    <source>
        <dbReference type="Proteomes" id="UP000000845"/>
    </source>
</evidence>
<feature type="transmembrane region" description="Helical" evidence="9">
    <location>
        <begin position="99"/>
        <end position="116"/>
    </location>
</feature>
<dbReference type="NCBIfam" id="TIGR00077">
    <property type="entry name" value="lspA"/>
    <property type="match status" value="1"/>
</dbReference>
<feature type="active site" evidence="9">
    <location>
        <position position="142"/>
    </location>
</feature>
<keyword evidence="12" id="KW-0449">Lipoprotein</keyword>
<accession>D1AGQ0</accession>
<protein>
    <recommendedName>
        <fullName evidence="9">Lipoprotein signal peptidase</fullName>
        <ecNumber evidence="9">3.4.23.36</ecNumber>
    </recommendedName>
    <alternativeName>
        <fullName evidence="9">Prolipoprotein signal peptidase</fullName>
    </alternativeName>
    <alternativeName>
        <fullName evidence="9">Signal peptidase II</fullName>
        <shortName evidence="9">SPase II</shortName>
    </alternativeName>
</protein>
<evidence type="ECO:0000256" key="2">
    <source>
        <dbReference type="ARBA" id="ARBA00022475"/>
    </source>
</evidence>
<dbReference type="Pfam" id="PF01252">
    <property type="entry name" value="Peptidase_A8"/>
    <property type="match status" value="1"/>
</dbReference>
<organism evidence="12 13">
    <name type="scientific">Sebaldella termitidis (strain ATCC 33386 / NCTC 11300)</name>
    <dbReference type="NCBI Taxonomy" id="526218"/>
    <lineage>
        <taxon>Bacteria</taxon>
        <taxon>Fusobacteriati</taxon>
        <taxon>Fusobacteriota</taxon>
        <taxon>Fusobacteriia</taxon>
        <taxon>Fusobacteriales</taxon>
        <taxon>Leptotrichiaceae</taxon>
        <taxon>Sebaldella</taxon>
    </lineage>
</organism>
<evidence type="ECO:0000313" key="12">
    <source>
        <dbReference type="EMBL" id="ACZ10770.1"/>
    </source>
</evidence>
<evidence type="ECO:0000256" key="3">
    <source>
        <dbReference type="ARBA" id="ARBA00022670"/>
    </source>
</evidence>
<gene>
    <name evidence="9" type="primary">lspA</name>
    <name evidence="12" type="ordered locus">Sterm_3937</name>
</gene>